<evidence type="ECO:0000256" key="2">
    <source>
        <dbReference type="ARBA" id="ARBA00022737"/>
    </source>
</evidence>
<dbReference type="PANTHER" id="PTHR48051:SF21">
    <property type="entry name" value="CALPONIN-HOMOLOGY (CH) DOMAIN-CONTAINING PROTEIN"/>
    <property type="match status" value="1"/>
</dbReference>
<keyword evidence="5" id="KW-1185">Reference proteome</keyword>
<protein>
    <submittedName>
        <fullName evidence="6">Calponin-homology (CH) domain-containing protein</fullName>
    </submittedName>
</protein>
<proteinExistence type="predicted"/>
<feature type="compositionally biased region" description="Polar residues" evidence="3">
    <location>
        <begin position="520"/>
        <end position="550"/>
    </location>
</feature>
<dbReference type="PROSITE" id="PS50021">
    <property type="entry name" value="CH"/>
    <property type="match status" value="1"/>
</dbReference>
<dbReference type="GO" id="GO:0005737">
    <property type="term" value="C:cytoplasm"/>
    <property type="evidence" value="ECO:0007669"/>
    <property type="project" value="TreeGrafter"/>
</dbReference>
<dbReference type="PROSITE" id="PS51450">
    <property type="entry name" value="LRR"/>
    <property type="match status" value="2"/>
</dbReference>
<name>A0AAF5D8J8_STRER</name>
<reference evidence="6" key="1">
    <citation type="submission" date="2024-02" db="UniProtKB">
        <authorList>
            <consortium name="WormBaseParasite"/>
        </authorList>
    </citation>
    <scope>IDENTIFICATION</scope>
</reference>
<feature type="compositionally biased region" description="Low complexity" evidence="3">
    <location>
        <begin position="603"/>
        <end position="622"/>
    </location>
</feature>
<feature type="region of interest" description="Disordered" evidence="3">
    <location>
        <begin position="480"/>
        <end position="636"/>
    </location>
</feature>
<accession>A0AAF5D8J8</accession>
<feature type="domain" description="Calponin-homology (CH)" evidence="4">
    <location>
        <begin position="633"/>
        <end position="743"/>
    </location>
</feature>
<feature type="compositionally biased region" description="Low complexity" evidence="3">
    <location>
        <begin position="557"/>
        <end position="569"/>
    </location>
</feature>
<dbReference type="InterPro" id="IPR050216">
    <property type="entry name" value="LRR_domain-containing"/>
</dbReference>
<feature type="compositionally biased region" description="Low complexity" evidence="3">
    <location>
        <begin position="23"/>
        <end position="40"/>
    </location>
</feature>
<dbReference type="InterPro" id="IPR036872">
    <property type="entry name" value="CH_dom_sf"/>
</dbReference>
<evidence type="ECO:0000256" key="3">
    <source>
        <dbReference type="SAM" id="MobiDB-lite"/>
    </source>
</evidence>
<dbReference type="SUPFAM" id="SSF52058">
    <property type="entry name" value="L domain-like"/>
    <property type="match status" value="1"/>
</dbReference>
<keyword evidence="1" id="KW-0433">Leucine-rich repeat</keyword>
<dbReference type="WBParaSite" id="TCONS_00007884.p1">
    <property type="protein sequence ID" value="TCONS_00007884.p1"/>
    <property type="gene ID" value="XLOC_005894"/>
</dbReference>
<feature type="compositionally biased region" description="Polar residues" evidence="3">
    <location>
        <begin position="593"/>
        <end position="602"/>
    </location>
</feature>
<dbReference type="InterPro" id="IPR001611">
    <property type="entry name" value="Leu-rich_rpt"/>
</dbReference>
<evidence type="ECO:0000259" key="4">
    <source>
        <dbReference type="PROSITE" id="PS50021"/>
    </source>
</evidence>
<dbReference type="AlphaFoldDB" id="A0AAF5D8J8"/>
<dbReference type="SUPFAM" id="SSF47576">
    <property type="entry name" value="Calponin-homology domain, CH-domain"/>
    <property type="match status" value="1"/>
</dbReference>
<dbReference type="PANTHER" id="PTHR48051">
    <property type="match status" value="1"/>
</dbReference>
<evidence type="ECO:0000256" key="1">
    <source>
        <dbReference type="ARBA" id="ARBA00022614"/>
    </source>
</evidence>
<evidence type="ECO:0000313" key="6">
    <source>
        <dbReference type="WBParaSite" id="TCONS_00007884.p1"/>
    </source>
</evidence>
<dbReference type="InterPro" id="IPR003591">
    <property type="entry name" value="Leu-rich_rpt_typical-subtyp"/>
</dbReference>
<dbReference type="SMART" id="SM00369">
    <property type="entry name" value="LRR_TYP"/>
    <property type="match status" value="4"/>
</dbReference>
<dbReference type="Pfam" id="PF00307">
    <property type="entry name" value="CH"/>
    <property type="match status" value="1"/>
</dbReference>
<sequence>MLNNFFKTATWLSTKRRTAVGGSTTNVTSTSSTTSLSSPTPFINTSTNNTRLNFNHSLNFLQSNIKNPFILTPDKSSPPQSTPIENIIQDAHYSGALLLRGRKLTDFPDYYAGKYSLEDVVFVDMTDNRLTEIPQIIIERMKLLETLILAKNVIKILPTSMKGFNSLSYLDLSSNNLTSIPSSIFSLPLQILLLSNNKLDTVSGDIIQIAPTIQELDFSKNRITSITSNISLLKKLRKLNLRFNRLGALPSEMASLELYSLDISANRLTHIPVEFCSMQSLIHFNTLDNPLLSPPIEIALKGREHIFKYLQSAISSDVDYRGNYTDWSTNRNSFINATIRRPKNAEKVAAKAKRFAALNSSDSGYTSTGDDQRHSYDMDFSRNSLASIDENHKKEIIIKNSDSNGALSNEDEGVDLTNSIKDVRKLNLIEECLDINNSNNINNNNNNNNNDNINMDTSIYTKMASVTITDSTYIKPSNIIVKDKEPTNDENPDSVLESTSPTSSESHSSLSESMASLSSPDVNNSTLLTDSSNVKENSSKSITPSPTTGKTLKLPSKKITTSKIQSKLSPPSNGKSTLLIKKEPTISKLLKPSITTPQPQSRISKLTPPKKSTSLSSSGSSSPPTPISPSSNNNDIDIMKKLLGSKLSSLTKEEEVSRQLSSGVLLCNFVNKLKPRTIPVVMASLSPSQPVPIPKAKKNAENFVNAAKKLGLSENNLPIPDDIVGRRNLNKIASSIVLLNKILGKKEESMNNKKTTNIL</sequence>
<dbReference type="Proteomes" id="UP000035681">
    <property type="component" value="Unplaced"/>
</dbReference>
<feature type="region of interest" description="Disordered" evidence="3">
    <location>
        <begin position="20"/>
        <end position="41"/>
    </location>
</feature>
<dbReference type="SMART" id="SM00033">
    <property type="entry name" value="CH"/>
    <property type="match status" value="1"/>
</dbReference>
<keyword evidence="2" id="KW-0677">Repeat</keyword>
<dbReference type="Gene3D" id="1.10.418.10">
    <property type="entry name" value="Calponin-like domain"/>
    <property type="match status" value="1"/>
</dbReference>
<organism evidence="5 6">
    <name type="scientific">Strongyloides stercoralis</name>
    <name type="common">Threadworm</name>
    <dbReference type="NCBI Taxonomy" id="6248"/>
    <lineage>
        <taxon>Eukaryota</taxon>
        <taxon>Metazoa</taxon>
        <taxon>Ecdysozoa</taxon>
        <taxon>Nematoda</taxon>
        <taxon>Chromadorea</taxon>
        <taxon>Rhabditida</taxon>
        <taxon>Tylenchina</taxon>
        <taxon>Panagrolaimomorpha</taxon>
        <taxon>Strongyloidoidea</taxon>
        <taxon>Strongyloididae</taxon>
        <taxon>Strongyloides</taxon>
    </lineage>
</organism>
<dbReference type="Gene3D" id="3.80.10.10">
    <property type="entry name" value="Ribonuclease Inhibitor"/>
    <property type="match status" value="1"/>
</dbReference>
<dbReference type="Pfam" id="PF13855">
    <property type="entry name" value="LRR_8"/>
    <property type="match status" value="2"/>
</dbReference>
<dbReference type="InterPro" id="IPR032675">
    <property type="entry name" value="LRR_dom_sf"/>
</dbReference>
<feature type="compositionally biased region" description="Low complexity" evidence="3">
    <location>
        <begin position="494"/>
        <end position="519"/>
    </location>
</feature>
<dbReference type="InterPro" id="IPR001715">
    <property type="entry name" value="CH_dom"/>
</dbReference>
<evidence type="ECO:0000313" key="5">
    <source>
        <dbReference type="Proteomes" id="UP000035681"/>
    </source>
</evidence>